<dbReference type="GO" id="GO:0004672">
    <property type="term" value="F:protein kinase activity"/>
    <property type="evidence" value="ECO:0007669"/>
    <property type="project" value="InterPro"/>
</dbReference>
<feature type="region of interest" description="Disordered" evidence="11">
    <location>
        <begin position="1"/>
        <end position="74"/>
    </location>
</feature>
<dbReference type="Gene3D" id="2.40.30.10">
    <property type="entry name" value="Translation factors"/>
    <property type="match status" value="2"/>
</dbReference>
<feature type="binding site" evidence="10">
    <location>
        <position position="237"/>
    </location>
    <ligand>
        <name>ATP</name>
        <dbReference type="ChEBI" id="CHEBI:30616"/>
    </ligand>
</feature>
<dbReference type="OrthoDB" id="342024at2759"/>
<evidence type="ECO:0000256" key="11">
    <source>
        <dbReference type="SAM" id="MobiDB-lite"/>
    </source>
</evidence>
<dbReference type="InterPro" id="IPR009001">
    <property type="entry name" value="Transl_elong_EF1A/Init_IF2_C"/>
</dbReference>
<dbReference type="CDD" id="cd03705">
    <property type="entry name" value="EF1_alpha_III"/>
    <property type="match status" value="1"/>
</dbReference>
<feature type="compositionally biased region" description="Polar residues" evidence="11">
    <location>
        <begin position="165"/>
        <end position="190"/>
    </location>
</feature>
<evidence type="ECO:0000256" key="6">
    <source>
        <dbReference type="ARBA" id="ARBA00022768"/>
    </source>
</evidence>
<evidence type="ECO:0000313" key="15">
    <source>
        <dbReference type="Proteomes" id="UP000284706"/>
    </source>
</evidence>
<feature type="compositionally biased region" description="Basic and acidic residues" evidence="11">
    <location>
        <begin position="41"/>
        <end position="62"/>
    </location>
</feature>
<dbReference type="GO" id="GO:0005525">
    <property type="term" value="F:GTP binding"/>
    <property type="evidence" value="ECO:0007669"/>
    <property type="project" value="UniProtKB-KW"/>
</dbReference>
<dbReference type="InterPro" id="IPR004539">
    <property type="entry name" value="Transl_elong_EF1A_euk/arc"/>
</dbReference>
<keyword evidence="4" id="KW-0963">Cytoplasm</keyword>
<dbReference type="FunFam" id="3.40.50.300:FF:000211">
    <property type="entry name" value="Elongation factor 1-alpha"/>
    <property type="match status" value="1"/>
</dbReference>
<reference evidence="14 15" key="1">
    <citation type="journal article" date="2018" name="Evol. Lett.">
        <title>Horizontal gene cluster transfer increased hallucinogenic mushroom diversity.</title>
        <authorList>
            <person name="Reynolds H.T."/>
            <person name="Vijayakumar V."/>
            <person name="Gluck-Thaler E."/>
            <person name="Korotkin H.B."/>
            <person name="Matheny P.B."/>
            <person name="Slot J.C."/>
        </authorList>
    </citation>
    <scope>NUCLEOTIDE SEQUENCE [LARGE SCALE GENOMIC DNA]</scope>
    <source>
        <strain evidence="14 15">SRW20</strain>
    </source>
</reference>
<gene>
    <name evidence="14" type="ORF">CVT26_002085</name>
</gene>
<dbReference type="GO" id="GO:0003746">
    <property type="term" value="F:translation elongation factor activity"/>
    <property type="evidence" value="ECO:0007669"/>
    <property type="project" value="UniProtKB-KW"/>
</dbReference>
<keyword evidence="9" id="KW-0342">GTP-binding</keyword>
<sequence length="1025" mass="112106">MLSTSPVPISFDDDEWLPPTRPPLLCRPSSVSSWKVTSIGRGHEWVDDEDRPRTQDRLSPHDEDGDEGYAEPESDNLAAHGRTHFHSFQEKPLISLVMTSSSPEQSPQTSCRPSTPSIPPLARSPSSPRPRRRSSQQRVSLIAGRVSIAPIEPPSSPPPMLSGSLRRTPSSGSVLSNISTRAPSPSTEPQSFLGGRNISEFLIEGEIGRGAYGLVKRAREYLPDGSVGSAQPPLVIKQVIKSRILADCWKKHPKHGTIPIEIYVMSAISNTSYVLPPRRPWDPSRFSKSEGSDDWKEGHVVKGHPNICPLLDFFEDQHYYYLILPSSTPERLPNAPSPPSDLFDLVETYPQGLPPAMIRTYLGQIADAVSFLHSHGIVHRDIKDENVVLGANGRCILIDFGSSGLVKKSGWDTFSGTLDYAGPEILRGERYYGKEQDVWAFGVVAYVLLVGECPFMTAAEAQEGLESPFANASISLDERCADGKEKEGEEADGGGSLGDAAALVRACLQVDVNARPTFERILCSRFLAGEGSITRTNIVHRSCPTLFFLNHHLLLALSQNKTHLKMGKEKTHVNVVVIGHVDSGKSTTTGHLIYKCGGIDKRTIEKFEKEAAELGKGSFKYAWVLDKLKAERERGITIDIALWKFETPKYMVTVIDAPGHRDFIKNMITGTSQADCAILIIAGGTGEFEAGISKDGQTREHALLAFTLGVRQLIVAVNKMDTTKWSEDRFNEIVKETSTFIKKVGYNPKAVAFVPISGWHGDNMLEESTNMPWYKGWTKETKGGVVKGKTLLDAIDAIEPPVRPSDKPLRLPLQDVYKIGGIGTVPVGRVETGIIKAGMVVTFAPTNVTTEVKSVEMHHEQLEQGNPGDNVGFNVKNVSVKDIRRGNVASDSKNDPAKEAASFNAQVIVLNHPGQIGAGYAPVLDCHTAHIACKFAELIEKIDRRTGKSIEANPKFVKSGDAAIVKLIPSKPMCVESYNEYPPLGRFAVRDMRQTVAVGIIKSVEKTDKSGGKVTKSAEKAAKKK</sequence>
<comment type="similarity">
    <text evidence="2">Belongs to the TRAFAC class translation factor GTPase superfamily. Classic translation factor GTPase family. EF-Tu/EF-1A subfamily.</text>
</comment>
<dbReference type="Pfam" id="PF00069">
    <property type="entry name" value="Pkinase"/>
    <property type="match status" value="1"/>
</dbReference>
<name>A0A409VBM1_9AGAR</name>
<dbReference type="Gene3D" id="3.40.50.300">
    <property type="entry name" value="P-loop containing nucleotide triphosphate hydrolases"/>
    <property type="match status" value="1"/>
</dbReference>
<dbReference type="GO" id="GO:0005737">
    <property type="term" value="C:cytoplasm"/>
    <property type="evidence" value="ECO:0007669"/>
    <property type="project" value="UniProtKB-SubCell"/>
</dbReference>
<dbReference type="PROSITE" id="PS51722">
    <property type="entry name" value="G_TR_2"/>
    <property type="match status" value="1"/>
</dbReference>
<dbReference type="InterPro" id="IPR011009">
    <property type="entry name" value="Kinase-like_dom_sf"/>
</dbReference>
<dbReference type="STRING" id="231916.A0A409VBM1"/>
<dbReference type="InterPro" id="IPR054696">
    <property type="entry name" value="GTP-eEF1A_C"/>
</dbReference>
<dbReference type="PROSITE" id="PS00107">
    <property type="entry name" value="PROTEIN_KINASE_ATP"/>
    <property type="match status" value="1"/>
</dbReference>
<evidence type="ECO:0000256" key="9">
    <source>
        <dbReference type="ARBA" id="ARBA00023134"/>
    </source>
</evidence>
<evidence type="ECO:0000256" key="7">
    <source>
        <dbReference type="ARBA" id="ARBA00022840"/>
    </source>
</evidence>
<dbReference type="FunFam" id="2.40.30.10:FF:000005">
    <property type="entry name" value="Elongation factor 1-alpha"/>
    <property type="match status" value="1"/>
</dbReference>
<dbReference type="SUPFAM" id="SSF50447">
    <property type="entry name" value="Translation proteins"/>
    <property type="match status" value="1"/>
</dbReference>
<dbReference type="SMART" id="SM00220">
    <property type="entry name" value="S_TKc"/>
    <property type="match status" value="1"/>
</dbReference>
<dbReference type="Proteomes" id="UP000284706">
    <property type="component" value="Unassembled WGS sequence"/>
</dbReference>
<dbReference type="InterPro" id="IPR004161">
    <property type="entry name" value="EFTu-like_2"/>
</dbReference>
<keyword evidence="15" id="KW-1185">Reference proteome</keyword>
<feature type="compositionally biased region" description="Pro residues" evidence="11">
    <location>
        <begin position="151"/>
        <end position="160"/>
    </location>
</feature>
<dbReference type="InterPro" id="IPR050100">
    <property type="entry name" value="TRAFAC_GTPase_members"/>
</dbReference>
<dbReference type="PANTHER" id="PTHR23115">
    <property type="entry name" value="TRANSLATION FACTOR"/>
    <property type="match status" value="1"/>
</dbReference>
<dbReference type="InterPro" id="IPR000719">
    <property type="entry name" value="Prot_kinase_dom"/>
</dbReference>
<keyword evidence="6" id="KW-0251">Elongation factor</keyword>
<dbReference type="InterPro" id="IPR017441">
    <property type="entry name" value="Protein_kinase_ATP_BS"/>
</dbReference>
<protein>
    <recommendedName>
        <fullName evidence="16">Tr-type G domain-containing protein</fullName>
    </recommendedName>
</protein>
<feature type="compositionally biased region" description="Low complexity" evidence="11">
    <location>
        <begin position="99"/>
        <end position="110"/>
    </location>
</feature>
<comment type="caution">
    <text evidence="14">The sequence shown here is derived from an EMBL/GenBank/DDBJ whole genome shotgun (WGS) entry which is preliminary data.</text>
</comment>
<keyword evidence="3" id="KW-0488">Methylation</keyword>
<dbReference type="AlphaFoldDB" id="A0A409VBM1"/>
<feature type="domain" description="Protein kinase" evidence="12">
    <location>
        <begin position="201"/>
        <end position="527"/>
    </location>
</feature>
<dbReference type="Pfam" id="PF03144">
    <property type="entry name" value="GTP_EFTU_D2"/>
    <property type="match status" value="1"/>
</dbReference>
<dbReference type="GO" id="GO:0005524">
    <property type="term" value="F:ATP binding"/>
    <property type="evidence" value="ECO:0007669"/>
    <property type="project" value="UniProtKB-UniRule"/>
</dbReference>
<dbReference type="SUPFAM" id="SSF56112">
    <property type="entry name" value="Protein kinase-like (PK-like)"/>
    <property type="match status" value="1"/>
</dbReference>
<dbReference type="SUPFAM" id="SSF52540">
    <property type="entry name" value="P-loop containing nucleoside triphosphate hydrolases"/>
    <property type="match status" value="1"/>
</dbReference>
<organism evidence="14 15">
    <name type="scientific">Gymnopilus dilepis</name>
    <dbReference type="NCBI Taxonomy" id="231916"/>
    <lineage>
        <taxon>Eukaryota</taxon>
        <taxon>Fungi</taxon>
        <taxon>Dikarya</taxon>
        <taxon>Basidiomycota</taxon>
        <taxon>Agaricomycotina</taxon>
        <taxon>Agaricomycetes</taxon>
        <taxon>Agaricomycetidae</taxon>
        <taxon>Agaricales</taxon>
        <taxon>Agaricineae</taxon>
        <taxon>Hymenogastraceae</taxon>
        <taxon>Gymnopilus</taxon>
    </lineage>
</organism>
<dbReference type="InterPro" id="IPR027417">
    <property type="entry name" value="P-loop_NTPase"/>
</dbReference>
<dbReference type="FunFam" id="2.40.30.10:FF:000003">
    <property type="entry name" value="Elongation factor 1-alpha"/>
    <property type="match status" value="1"/>
</dbReference>
<dbReference type="InterPro" id="IPR008271">
    <property type="entry name" value="Ser/Thr_kinase_AS"/>
</dbReference>
<comment type="subcellular location">
    <subcellularLocation>
        <location evidence="1">Cytoplasm</location>
    </subcellularLocation>
</comment>
<feature type="region of interest" description="Disordered" evidence="11">
    <location>
        <begin position="98"/>
        <end position="193"/>
    </location>
</feature>
<evidence type="ECO:0000259" key="12">
    <source>
        <dbReference type="PROSITE" id="PS50011"/>
    </source>
</evidence>
<dbReference type="InParanoid" id="A0A409VBM1"/>
<evidence type="ECO:0000256" key="8">
    <source>
        <dbReference type="ARBA" id="ARBA00022917"/>
    </source>
</evidence>
<evidence type="ECO:0000313" key="14">
    <source>
        <dbReference type="EMBL" id="PPQ64378.1"/>
    </source>
</evidence>
<evidence type="ECO:0000259" key="13">
    <source>
        <dbReference type="PROSITE" id="PS51722"/>
    </source>
</evidence>
<dbReference type="PROSITE" id="PS00108">
    <property type="entry name" value="PROTEIN_KINASE_ST"/>
    <property type="match status" value="1"/>
</dbReference>
<dbReference type="PRINTS" id="PR00315">
    <property type="entry name" value="ELONGATNFCT"/>
</dbReference>
<dbReference type="GO" id="GO:0003924">
    <property type="term" value="F:GTPase activity"/>
    <property type="evidence" value="ECO:0007669"/>
    <property type="project" value="InterPro"/>
</dbReference>
<keyword evidence="7 10" id="KW-0067">ATP-binding</keyword>
<feature type="domain" description="Tr-type G" evidence="13">
    <location>
        <begin position="570"/>
        <end position="805"/>
    </location>
</feature>
<dbReference type="NCBIfam" id="NF008969">
    <property type="entry name" value="PRK12317.1"/>
    <property type="match status" value="1"/>
</dbReference>
<dbReference type="NCBIfam" id="TIGR00483">
    <property type="entry name" value="EF-1_alpha"/>
    <property type="match status" value="1"/>
</dbReference>
<dbReference type="CDD" id="cd03693">
    <property type="entry name" value="EF1_alpha_II"/>
    <property type="match status" value="1"/>
</dbReference>
<keyword evidence="5 10" id="KW-0547">Nucleotide-binding</keyword>
<evidence type="ECO:0000256" key="4">
    <source>
        <dbReference type="ARBA" id="ARBA00022490"/>
    </source>
</evidence>
<evidence type="ECO:0000256" key="3">
    <source>
        <dbReference type="ARBA" id="ARBA00022481"/>
    </source>
</evidence>
<dbReference type="EMBL" id="NHYE01005667">
    <property type="protein sequence ID" value="PPQ64378.1"/>
    <property type="molecule type" value="Genomic_DNA"/>
</dbReference>
<dbReference type="InterPro" id="IPR009000">
    <property type="entry name" value="Transl_B-barrel_sf"/>
</dbReference>
<accession>A0A409VBM1</accession>
<dbReference type="Pfam" id="PF00009">
    <property type="entry name" value="GTP_EFTU"/>
    <property type="match status" value="1"/>
</dbReference>
<dbReference type="Pfam" id="PF22594">
    <property type="entry name" value="GTP-eEF1A_C"/>
    <property type="match status" value="1"/>
</dbReference>
<dbReference type="PROSITE" id="PS50011">
    <property type="entry name" value="PROTEIN_KINASE_DOM"/>
    <property type="match status" value="1"/>
</dbReference>
<evidence type="ECO:0000256" key="5">
    <source>
        <dbReference type="ARBA" id="ARBA00022741"/>
    </source>
</evidence>
<dbReference type="InterPro" id="IPR031157">
    <property type="entry name" value="G_TR_CS"/>
</dbReference>
<keyword evidence="8" id="KW-0648">Protein biosynthesis</keyword>
<dbReference type="InterPro" id="IPR000795">
    <property type="entry name" value="T_Tr_GTP-bd_dom"/>
</dbReference>
<feature type="compositionally biased region" description="Acidic residues" evidence="11">
    <location>
        <begin position="63"/>
        <end position="74"/>
    </location>
</feature>
<evidence type="ECO:0000256" key="1">
    <source>
        <dbReference type="ARBA" id="ARBA00004496"/>
    </source>
</evidence>
<dbReference type="PROSITE" id="PS00301">
    <property type="entry name" value="G_TR_1"/>
    <property type="match status" value="1"/>
</dbReference>
<evidence type="ECO:0000256" key="2">
    <source>
        <dbReference type="ARBA" id="ARBA00007249"/>
    </source>
</evidence>
<dbReference type="CDD" id="cd01883">
    <property type="entry name" value="EF1_alpha"/>
    <property type="match status" value="1"/>
</dbReference>
<evidence type="ECO:0008006" key="16">
    <source>
        <dbReference type="Google" id="ProtNLM"/>
    </source>
</evidence>
<dbReference type="HAMAP" id="MF_00118_A">
    <property type="entry name" value="EF_Tu_A"/>
    <property type="match status" value="1"/>
</dbReference>
<dbReference type="Gene3D" id="3.30.200.20">
    <property type="entry name" value="Phosphorylase Kinase, domain 1"/>
    <property type="match status" value="1"/>
</dbReference>
<proteinExistence type="inferred from homology"/>
<evidence type="ECO:0000256" key="10">
    <source>
        <dbReference type="PROSITE-ProRule" id="PRU10141"/>
    </source>
</evidence>
<dbReference type="Gene3D" id="1.10.510.10">
    <property type="entry name" value="Transferase(Phosphotransferase) domain 1"/>
    <property type="match status" value="1"/>
</dbReference>
<dbReference type="SUPFAM" id="SSF50465">
    <property type="entry name" value="EF-Tu/eEF-1alpha/eIF2-gamma C-terminal domain"/>
    <property type="match status" value="1"/>
</dbReference>